<gene>
    <name evidence="1" type="ORF">EGT50_13965</name>
</gene>
<evidence type="ECO:0000313" key="2">
    <source>
        <dbReference type="Proteomes" id="UP000283479"/>
    </source>
</evidence>
<evidence type="ECO:0000313" key="1">
    <source>
        <dbReference type="EMBL" id="RVW01317.1"/>
    </source>
</evidence>
<dbReference type="Gene3D" id="1.10.860.10">
    <property type="entry name" value="DNAb Helicase, Chain A"/>
    <property type="match status" value="1"/>
</dbReference>
<name>A0A3S3CMS5_9NOCA</name>
<proteinExistence type="predicted"/>
<comment type="caution">
    <text evidence="1">The sequence shown here is derived from an EMBL/GenBank/DDBJ whole genome shotgun (WGS) entry which is preliminary data.</text>
</comment>
<dbReference type="Proteomes" id="UP000283479">
    <property type="component" value="Unassembled WGS sequence"/>
</dbReference>
<dbReference type="EMBL" id="RKLO01000005">
    <property type="protein sequence ID" value="RVW01317.1"/>
    <property type="molecule type" value="Genomic_DNA"/>
</dbReference>
<sequence length="166" mass="17843">MVCDSLTRPIGLEPSLEVLTAGSLMWARAEDTRQAARLLDLDDLENPASRIVVEVVLSLLDARRSHNGTAVGDELARRGLLSETVKRFLLDAITCGVDANTLAPQSYTAALVAQSYRARFETLGKALAEAAYSFPETDLLPLLRKGGTDAVKHAQRLAALRGEVAA</sequence>
<keyword evidence="2" id="KW-1185">Reference proteome</keyword>
<dbReference type="RefSeq" id="WP_127955221.1">
    <property type="nucleotide sequence ID" value="NZ_RKLO01000005.1"/>
</dbReference>
<accession>A0A3S3CMS5</accession>
<dbReference type="InterPro" id="IPR016136">
    <property type="entry name" value="DNA_helicase_N/primase_C"/>
</dbReference>
<protein>
    <submittedName>
        <fullName evidence="1">Uncharacterized protein</fullName>
    </submittedName>
</protein>
<organism evidence="1 2">
    <name type="scientific">Rhodococcus xishaensis</name>
    <dbReference type="NCBI Taxonomy" id="2487364"/>
    <lineage>
        <taxon>Bacteria</taxon>
        <taxon>Bacillati</taxon>
        <taxon>Actinomycetota</taxon>
        <taxon>Actinomycetes</taxon>
        <taxon>Mycobacteriales</taxon>
        <taxon>Nocardiaceae</taxon>
        <taxon>Rhodococcus</taxon>
    </lineage>
</organism>
<dbReference type="OrthoDB" id="4463986at2"/>
<reference evidence="1 2" key="1">
    <citation type="submission" date="2018-11" db="EMBL/GenBank/DDBJ databases">
        <title>Rhodococcus spongicola sp. nov. and Rhodococcus xishaensis sp. nov. from marine sponges.</title>
        <authorList>
            <person name="Li L."/>
            <person name="Lin H.W."/>
        </authorList>
    </citation>
    <scope>NUCLEOTIDE SEQUENCE [LARGE SCALE GENOMIC DNA]</scope>
    <source>
        <strain evidence="1 2">LHW51113</strain>
    </source>
</reference>
<dbReference type="AlphaFoldDB" id="A0A3S3CMS5"/>